<comment type="caution">
    <text evidence="1">The sequence shown here is derived from an EMBL/GenBank/DDBJ whole genome shotgun (WGS) entry which is preliminary data.</text>
</comment>
<reference evidence="1 2" key="1">
    <citation type="submission" date="2024-10" db="EMBL/GenBank/DDBJ databases">
        <title>The Natural Products Discovery Center: Release of the First 8490 Sequenced Strains for Exploring Actinobacteria Biosynthetic Diversity.</title>
        <authorList>
            <person name="Kalkreuter E."/>
            <person name="Kautsar S.A."/>
            <person name="Yang D."/>
            <person name="Bader C.D."/>
            <person name="Teijaro C.N."/>
            <person name="Fluegel L."/>
            <person name="Davis C.M."/>
            <person name="Simpson J.R."/>
            <person name="Lauterbach L."/>
            <person name="Steele A.D."/>
            <person name="Gui C."/>
            <person name="Meng S."/>
            <person name="Li G."/>
            <person name="Viehrig K."/>
            <person name="Ye F."/>
            <person name="Su P."/>
            <person name="Kiefer A.F."/>
            <person name="Nichols A."/>
            <person name="Cepeda A.J."/>
            <person name="Yan W."/>
            <person name="Fan B."/>
            <person name="Jiang Y."/>
            <person name="Adhikari A."/>
            <person name="Zheng C.-J."/>
            <person name="Schuster L."/>
            <person name="Cowan T.M."/>
            <person name="Smanski M.J."/>
            <person name="Chevrette M.G."/>
            <person name="De Carvalho L.P.S."/>
            <person name="Shen B."/>
        </authorList>
    </citation>
    <scope>NUCLEOTIDE SEQUENCE [LARGE SCALE GENOMIC DNA]</scope>
    <source>
        <strain evidence="1 2">NPDC087689</strain>
    </source>
</reference>
<keyword evidence="2" id="KW-1185">Reference proteome</keyword>
<organism evidence="1 2">
    <name type="scientific">Pseudomonas iridis</name>
    <dbReference type="NCBI Taxonomy" id="2710587"/>
    <lineage>
        <taxon>Bacteria</taxon>
        <taxon>Pseudomonadati</taxon>
        <taxon>Pseudomonadota</taxon>
        <taxon>Gammaproteobacteria</taxon>
        <taxon>Pseudomonadales</taxon>
        <taxon>Pseudomonadaceae</taxon>
        <taxon>Pseudomonas</taxon>
    </lineage>
</organism>
<proteinExistence type="predicted"/>
<dbReference type="EMBL" id="JBIUVY010000025">
    <property type="protein sequence ID" value="MFJ2287808.1"/>
    <property type="molecule type" value="Genomic_DNA"/>
</dbReference>
<name>A0ABW8DKR3_9PSED</name>
<dbReference type="InterPro" id="IPR046902">
    <property type="entry name" value="ABC-3C_MC4"/>
</dbReference>
<gene>
    <name evidence="1" type="ORF">ACIOUF_15820</name>
</gene>
<accession>A0ABW8DKR3</accession>
<evidence type="ECO:0000313" key="2">
    <source>
        <dbReference type="Proteomes" id="UP001617296"/>
    </source>
</evidence>
<dbReference type="Proteomes" id="UP001617296">
    <property type="component" value="Unassembled WGS sequence"/>
</dbReference>
<dbReference type="Pfam" id="PF20290">
    <property type="entry name" value="MC4"/>
    <property type="match status" value="1"/>
</dbReference>
<dbReference type="RefSeq" id="WP_401232714.1">
    <property type="nucleotide sequence ID" value="NZ_JBIUVY010000025.1"/>
</dbReference>
<sequence length="190" mass="21287">MNQALPYLLIDDDFSLNYSLLALIIYKLGLSSKKNAVLDFEKIQVFMYLTKNPSKINEVLRLAGKKFAPLNSQYTYTIESLSTNVDVLFNRSKLKTLIRELAARGMLACDNQTDPGSIKYLLTPAGIFFAESLIGSTSREAVSPSQQPSISQDSQNYFSSALEVVDILSTLQSQTATKLYSYLNEIFKRN</sequence>
<evidence type="ECO:0000313" key="1">
    <source>
        <dbReference type="EMBL" id="MFJ2287808.1"/>
    </source>
</evidence>
<protein>
    <submittedName>
        <fullName evidence="1">ABC-three component system middle component 4</fullName>
    </submittedName>
</protein>